<proteinExistence type="predicted"/>
<dbReference type="InterPro" id="IPR007016">
    <property type="entry name" value="O-antigen_ligase-rel_domated"/>
</dbReference>
<dbReference type="Proteomes" id="UP000320085">
    <property type="component" value="Unassembled WGS sequence"/>
</dbReference>
<dbReference type="PANTHER" id="PTHR37422:SF23">
    <property type="entry name" value="TEICHURONIC ACID BIOSYNTHESIS PROTEIN TUAE"/>
    <property type="match status" value="1"/>
</dbReference>
<feature type="transmembrane region" description="Helical" evidence="5">
    <location>
        <begin position="146"/>
        <end position="163"/>
    </location>
</feature>
<dbReference type="EMBL" id="VFQF01000001">
    <property type="protein sequence ID" value="TQN48804.1"/>
    <property type="molecule type" value="Genomic_DNA"/>
</dbReference>
<keyword evidence="4 5" id="KW-0472">Membrane</keyword>
<keyword evidence="3 5" id="KW-1133">Transmembrane helix</keyword>
<feature type="transmembrane region" description="Helical" evidence="5">
    <location>
        <begin position="285"/>
        <end position="303"/>
    </location>
</feature>
<evidence type="ECO:0000256" key="5">
    <source>
        <dbReference type="SAM" id="Phobius"/>
    </source>
</evidence>
<organism evidence="7 8">
    <name type="scientific">Humibacillus xanthopallidus</name>
    <dbReference type="NCBI Taxonomy" id="412689"/>
    <lineage>
        <taxon>Bacteria</taxon>
        <taxon>Bacillati</taxon>
        <taxon>Actinomycetota</taxon>
        <taxon>Actinomycetes</taxon>
        <taxon>Micrococcales</taxon>
        <taxon>Intrasporangiaceae</taxon>
        <taxon>Humibacillus</taxon>
    </lineage>
</organism>
<name>A0A543PXK3_9MICO</name>
<dbReference type="Pfam" id="PF04932">
    <property type="entry name" value="Wzy_C"/>
    <property type="match status" value="1"/>
</dbReference>
<evidence type="ECO:0000313" key="7">
    <source>
        <dbReference type="EMBL" id="TQN48804.1"/>
    </source>
</evidence>
<evidence type="ECO:0000256" key="1">
    <source>
        <dbReference type="ARBA" id="ARBA00004141"/>
    </source>
</evidence>
<feature type="transmembrane region" description="Helical" evidence="5">
    <location>
        <begin position="170"/>
        <end position="194"/>
    </location>
</feature>
<comment type="subcellular location">
    <subcellularLocation>
        <location evidence="1">Membrane</location>
        <topology evidence="1">Multi-pass membrane protein</topology>
    </subcellularLocation>
</comment>
<dbReference type="GO" id="GO:0016020">
    <property type="term" value="C:membrane"/>
    <property type="evidence" value="ECO:0007669"/>
    <property type="project" value="UniProtKB-SubCell"/>
</dbReference>
<dbReference type="AlphaFoldDB" id="A0A543PXK3"/>
<gene>
    <name evidence="7" type="ORF">FHX52_1951</name>
</gene>
<keyword evidence="7" id="KW-0436">Ligase</keyword>
<feature type="transmembrane region" description="Helical" evidence="5">
    <location>
        <begin position="309"/>
        <end position="325"/>
    </location>
</feature>
<dbReference type="InterPro" id="IPR051533">
    <property type="entry name" value="WaaL-like"/>
</dbReference>
<evidence type="ECO:0000313" key="8">
    <source>
        <dbReference type="Proteomes" id="UP000320085"/>
    </source>
</evidence>
<dbReference type="RefSeq" id="WP_141821690.1">
    <property type="nucleotide sequence ID" value="NZ_BAAAQC010000022.1"/>
</dbReference>
<reference evidence="7 8" key="1">
    <citation type="submission" date="2019-06" db="EMBL/GenBank/DDBJ databases">
        <title>Sequencing the genomes of 1000 actinobacteria strains.</title>
        <authorList>
            <person name="Klenk H.-P."/>
        </authorList>
    </citation>
    <scope>NUCLEOTIDE SEQUENCE [LARGE SCALE GENOMIC DNA]</scope>
    <source>
        <strain evidence="7 8">DSM 21776</strain>
    </source>
</reference>
<feature type="transmembrane region" description="Helical" evidence="5">
    <location>
        <begin position="260"/>
        <end position="278"/>
    </location>
</feature>
<dbReference type="GO" id="GO:0016874">
    <property type="term" value="F:ligase activity"/>
    <property type="evidence" value="ECO:0007669"/>
    <property type="project" value="UniProtKB-KW"/>
</dbReference>
<protein>
    <submittedName>
        <fullName evidence="7">O-antigen ligase-like membrane protein</fullName>
    </submittedName>
</protein>
<evidence type="ECO:0000256" key="2">
    <source>
        <dbReference type="ARBA" id="ARBA00022692"/>
    </source>
</evidence>
<feature type="transmembrane region" description="Helical" evidence="5">
    <location>
        <begin position="68"/>
        <end position="86"/>
    </location>
</feature>
<evidence type="ECO:0000259" key="6">
    <source>
        <dbReference type="Pfam" id="PF04932"/>
    </source>
</evidence>
<keyword evidence="2 5" id="KW-0812">Transmembrane</keyword>
<dbReference type="PANTHER" id="PTHR37422">
    <property type="entry name" value="TEICHURONIC ACID BIOSYNTHESIS PROTEIN TUAE"/>
    <property type="match status" value="1"/>
</dbReference>
<evidence type="ECO:0000256" key="4">
    <source>
        <dbReference type="ARBA" id="ARBA00023136"/>
    </source>
</evidence>
<feature type="transmembrane region" description="Helical" evidence="5">
    <location>
        <begin position="44"/>
        <end position="61"/>
    </location>
</feature>
<evidence type="ECO:0000256" key="3">
    <source>
        <dbReference type="ARBA" id="ARBA00022989"/>
    </source>
</evidence>
<dbReference type="OrthoDB" id="3734424at2"/>
<comment type="caution">
    <text evidence="7">The sequence shown here is derived from an EMBL/GenBank/DDBJ whole genome shotgun (WGS) entry which is preliminary data.</text>
</comment>
<accession>A0A543PXK3</accession>
<feature type="transmembrane region" description="Helical" evidence="5">
    <location>
        <begin position="124"/>
        <end position="140"/>
    </location>
</feature>
<sequence>MRWPLHHIGKPVLAGLALLVAWILWAAICAGAGGQPLALTSPYVAAPVGLGVGVAAGSFVATRSSAPVVPLALMTLTGALIVGVMWTDGPAKNPLGYANANAALAVQLIGLSGLALLSQVGKRRILLALSAIGAFAVIVINSSRAGIVVAIPLLVVVAVSAWRPTRRQRVAVIAGMAGLAVSTLAAAVIVSLAARDEWPNWATTAFDSARRSLWHDAWQIWSTHLVFGVGPGNFERLSALGHDSDTAAAHSSVLQVGAETGTVGVVLLGLTVVAGLLWAGRGRPAYAVVGAAAWTALLVHSLVDHLVDFPAIVVAGGMVIGWAGATTRESEELDIPQREGPVAHRRG</sequence>
<feature type="transmembrane region" description="Helical" evidence="5">
    <location>
        <begin position="98"/>
        <end position="117"/>
    </location>
</feature>
<feature type="domain" description="O-antigen ligase-related" evidence="6">
    <location>
        <begin position="130"/>
        <end position="268"/>
    </location>
</feature>